<feature type="chain" id="PRO_5040216588" evidence="3">
    <location>
        <begin position="19"/>
        <end position="508"/>
    </location>
</feature>
<dbReference type="EMBL" id="OV121132">
    <property type="protein sequence ID" value="CAH0547962.1"/>
    <property type="molecule type" value="Genomic_DNA"/>
</dbReference>
<name>A0A9P0AV68_BRAAE</name>
<evidence type="ECO:0000256" key="2">
    <source>
        <dbReference type="SAM" id="Phobius"/>
    </source>
</evidence>
<sequence length="508" mass="57843">MLIVHLLVILVLPIFCRSQINVITTGVIEYEETDMAITLYITIENLYQDNFDINLRMVHCHSLQGDAVGFDSSENDTRPIYLIGGDMGTLHSKNARNVTLIYPTMYFRGVGGTCTVAIKYQSKSKANEMTTEVNFKARPLKKDCDEEQAKTKEISQCKTEDLDPDRDCNPVDCMMKYGGEKNYFKYAAHLCQDVPFCIITERTPDIIYQINSNACRNMNSYVSTEDLKKLEKNDASACSCVYMANSICHHGDVKKESGTCECNPEWTTTSDPDEIYQPTLQQYHACNVEVNSWNSVNKSKVKTTILLICIFVITVASKLVILMCLLTWCIKWIKQPFRKKRRDEESVLNCLCKPPCPCKPNNKLVVVEEKEKSSKLSLKSKTTSESSVAYNCEKCKSHHCKCNLCEHIDKLIDKMIKKSDSEEGIGPCGKAQCDCDVLSSSRKSSKSSPKNYPSSREEEEEDEEDEDMEEETTEDEDYEIEFSEGQSDEDDETHLSLIKEDEEEDKQH</sequence>
<gene>
    <name evidence="4" type="ORF">MELIAE_LOCUS1841</name>
</gene>
<dbReference type="AlphaFoldDB" id="A0A9P0AV68"/>
<evidence type="ECO:0000256" key="1">
    <source>
        <dbReference type="SAM" id="MobiDB-lite"/>
    </source>
</evidence>
<evidence type="ECO:0000256" key="3">
    <source>
        <dbReference type="SAM" id="SignalP"/>
    </source>
</evidence>
<feature type="region of interest" description="Disordered" evidence="1">
    <location>
        <begin position="440"/>
        <end position="508"/>
    </location>
</feature>
<accession>A0A9P0AV68</accession>
<dbReference type="Proteomes" id="UP001154078">
    <property type="component" value="Chromosome 1"/>
</dbReference>
<evidence type="ECO:0000313" key="5">
    <source>
        <dbReference type="Proteomes" id="UP001154078"/>
    </source>
</evidence>
<evidence type="ECO:0000313" key="4">
    <source>
        <dbReference type="EMBL" id="CAH0547962.1"/>
    </source>
</evidence>
<keyword evidence="2" id="KW-1133">Transmembrane helix</keyword>
<proteinExistence type="predicted"/>
<keyword evidence="5" id="KW-1185">Reference proteome</keyword>
<organism evidence="4 5">
    <name type="scientific">Brassicogethes aeneus</name>
    <name type="common">Rape pollen beetle</name>
    <name type="synonym">Meligethes aeneus</name>
    <dbReference type="NCBI Taxonomy" id="1431903"/>
    <lineage>
        <taxon>Eukaryota</taxon>
        <taxon>Metazoa</taxon>
        <taxon>Ecdysozoa</taxon>
        <taxon>Arthropoda</taxon>
        <taxon>Hexapoda</taxon>
        <taxon>Insecta</taxon>
        <taxon>Pterygota</taxon>
        <taxon>Neoptera</taxon>
        <taxon>Endopterygota</taxon>
        <taxon>Coleoptera</taxon>
        <taxon>Polyphaga</taxon>
        <taxon>Cucujiformia</taxon>
        <taxon>Nitidulidae</taxon>
        <taxon>Meligethinae</taxon>
        <taxon>Brassicogethes</taxon>
    </lineage>
</organism>
<feature type="compositionally biased region" description="Low complexity" evidence="1">
    <location>
        <begin position="440"/>
        <end position="454"/>
    </location>
</feature>
<keyword evidence="3" id="KW-0732">Signal</keyword>
<feature type="compositionally biased region" description="Acidic residues" evidence="1">
    <location>
        <begin position="457"/>
        <end position="492"/>
    </location>
</feature>
<dbReference type="OrthoDB" id="5977855at2759"/>
<feature type="signal peptide" evidence="3">
    <location>
        <begin position="1"/>
        <end position="18"/>
    </location>
</feature>
<keyword evidence="2" id="KW-0472">Membrane</keyword>
<feature type="transmembrane region" description="Helical" evidence="2">
    <location>
        <begin position="305"/>
        <end position="333"/>
    </location>
</feature>
<feature type="compositionally biased region" description="Basic and acidic residues" evidence="1">
    <location>
        <begin position="493"/>
        <end position="508"/>
    </location>
</feature>
<protein>
    <submittedName>
        <fullName evidence="4">Uncharacterized protein</fullName>
    </submittedName>
</protein>
<keyword evidence="2" id="KW-0812">Transmembrane</keyword>
<reference evidence="4" key="1">
    <citation type="submission" date="2021-12" db="EMBL/GenBank/DDBJ databases">
        <authorList>
            <person name="King R."/>
        </authorList>
    </citation>
    <scope>NUCLEOTIDE SEQUENCE</scope>
</reference>